<evidence type="ECO:0000259" key="1">
    <source>
        <dbReference type="Pfam" id="PF01425"/>
    </source>
</evidence>
<name>A0AAV9HR56_9PEZI</name>
<accession>A0AAV9HR56</accession>
<sequence>MPQQRFANHPGAEEAPAEALEYHYEPDSNPSLNGLSLVVGSYIISNLSIAQKYLWENAKFGLPKFAPGLTSDVLWRLQPNVAPLGSPQESMLSIDTPDFLTPTAPTLPGRFNSVADYHDLYKSGTATPLDVINALLPLITRGGSGESKYAVAFIQTNASEVLASARASTARWAEGRPLSILDGVPFGVKDDTKVKGYVSTRGMKVDTRFPYFSSPETQTAWPAEKMIDMGAIMVGKMNQHEIGMDTTGCNPTTGTATNWFNPKYYPGGSSSGAGSALSAGLVPITVGTDSGGSMRIPPGFCGVYGLKPTFNRTCSVNSSVCVVGPMTATLGDLVLAYRVMSQPNVDDPPQAMLAQSIPPPAVLGEGETKYLGVCKGWIERADPEVRGVFDKVLGYLTTQCGYTAVDIKLPYLREGQLAHAAICLSEAATEAKSRHPEDWLALLNHPNRILVAGGSQTPAYDYLKYSQIRQVIMAHLAWLWEKYPGMMVLTPTTPMAGWKIQEGDQRYGLSDANNSIRNMTYCWYANMAGCPALTVPGGYVDDAEGTGRLAIGMMAMGEWGEEERLFSWGREVDRMVAEKGGREKGKEWIDVIGLAKEKKNEVVAE</sequence>
<reference evidence="2" key="1">
    <citation type="journal article" date="2023" name="Mol. Phylogenet. Evol.">
        <title>Genome-scale phylogeny and comparative genomics of the fungal order Sordariales.</title>
        <authorList>
            <person name="Hensen N."/>
            <person name="Bonometti L."/>
            <person name="Westerberg I."/>
            <person name="Brannstrom I.O."/>
            <person name="Guillou S."/>
            <person name="Cros-Aarteil S."/>
            <person name="Calhoun S."/>
            <person name="Haridas S."/>
            <person name="Kuo A."/>
            <person name="Mondo S."/>
            <person name="Pangilinan J."/>
            <person name="Riley R."/>
            <person name="LaButti K."/>
            <person name="Andreopoulos B."/>
            <person name="Lipzen A."/>
            <person name="Chen C."/>
            <person name="Yan M."/>
            <person name="Daum C."/>
            <person name="Ng V."/>
            <person name="Clum A."/>
            <person name="Steindorff A."/>
            <person name="Ohm R.A."/>
            <person name="Martin F."/>
            <person name="Silar P."/>
            <person name="Natvig D.O."/>
            <person name="Lalanne C."/>
            <person name="Gautier V."/>
            <person name="Ament-Velasquez S.L."/>
            <person name="Kruys A."/>
            <person name="Hutchinson M.I."/>
            <person name="Powell A.J."/>
            <person name="Barry K."/>
            <person name="Miller A.N."/>
            <person name="Grigoriev I.V."/>
            <person name="Debuchy R."/>
            <person name="Gladieux P."/>
            <person name="Hiltunen Thoren M."/>
            <person name="Johannesson H."/>
        </authorList>
    </citation>
    <scope>NUCLEOTIDE SEQUENCE</scope>
    <source>
        <strain evidence="2">PSN324</strain>
    </source>
</reference>
<dbReference type="Pfam" id="PF01425">
    <property type="entry name" value="Amidase"/>
    <property type="match status" value="1"/>
</dbReference>
<dbReference type="Gene3D" id="3.90.1300.10">
    <property type="entry name" value="Amidase signature (AS) domain"/>
    <property type="match status" value="1"/>
</dbReference>
<evidence type="ECO:0000313" key="3">
    <source>
        <dbReference type="Proteomes" id="UP001321749"/>
    </source>
</evidence>
<evidence type="ECO:0000313" key="2">
    <source>
        <dbReference type="EMBL" id="KAK4462073.1"/>
    </source>
</evidence>
<dbReference type="AlphaFoldDB" id="A0AAV9HR56"/>
<dbReference type="EMBL" id="MU864978">
    <property type="protein sequence ID" value="KAK4462073.1"/>
    <property type="molecule type" value="Genomic_DNA"/>
</dbReference>
<dbReference type="SUPFAM" id="SSF75304">
    <property type="entry name" value="Amidase signature (AS) enzymes"/>
    <property type="match status" value="1"/>
</dbReference>
<comment type="caution">
    <text evidence="2">The sequence shown here is derived from an EMBL/GenBank/DDBJ whole genome shotgun (WGS) entry which is preliminary data.</text>
</comment>
<keyword evidence="3" id="KW-1185">Reference proteome</keyword>
<reference evidence="2" key="2">
    <citation type="submission" date="2023-06" db="EMBL/GenBank/DDBJ databases">
        <authorList>
            <consortium name="Lawrence Berkeley National Laboratory"/>
            <person name="Mondo S.J."/>
            <person name="Hensen N."/>
            <person name="Bonometti L."/>
            <person name="Westerberg I."/>
            <person name="Brannstrom I.O."/>
            <person name="Guillou S."/>
            <person name="Cros-Aarteil S."/>
            <person name="Calhoun S."/>
            <person name="Haridas S."/>
            <person name="Kuo A."/>
            <person name="Pangilinan J."/>
            <person name="Riley R."/>
            <person name="Labutti K."/>
            <person name="Andreopoulos B."/>
            <person name="Lipzen A."/>
            <person name="Chen C."/>
            <person name="Yanf M."/>
            <person name="Daum C."/>
            <person name="Ng V."/>
            <person name="Clum A."/>
            <person name="Steindorff A."/>
            <person name="Ohm R."/>
            <person name="Martin F."/>
            <person name="Silar P."/>
            <person name="Natvig D."/>
            <person name="Lalanne C."/>
            <person name="Gautier V."/>
            <person name="Ament-Velasquez S.L."/>
            <person name="Kruys A."/>
            <person name="Hutchinson M.I."/>
            <person name="Powell A.J."/>
            <person name="Barry K."/>
            <person name="Miller A.N."/>
            <person name="Grigoriev I.V."/>
            <person name="Debuchy R."/>
            <person name="Gladieux P."/>
            <person name="Thoren M.H."/>
            <person name="Johannesson H."/>
        </authorList>
    </citation>
    <scope>NUCLEOTIDE SEQUENCE</scope>
    <source>
        <strain evidence="2">PSN324</strain>
    </source>
</reference>
<protein>
    <submittedName>
        <fullName evidence="2">Amidase signature domain-containing protein</fullName>
    </submittedName>
</protein>
<dbReference type="Proteomes" id="UP001321749">
    <property type="component" value="Unassembled WGS sequence"/>
</dbReference>
<organism evidence="2 3">
    <name type="scientific">Cladorrhinum samala</name>
    <dbReference type="NCBI Taxonomy" id="585594"/>
    <lineage>
        <taxon>Eukaryota</taxon>
        <taxon>Fungi</taxon>
        <taxon>Dikarya</taxon>
        <taxon>Ascomycota</taxon>
        <taxon>Pezizomycotina</taxon>
        <taxon>Sordariomycetes</taxon>
        <taxon>Sordariomycetidae</taxon>
        <taxon>Sordariales</taxon>
        <taxon>Podosporaceae</taxon>
        <taxon>Cladorrhinum</taxon>
    </lineage>
</organism>
<dbReference type="GO" id="GO:0003824">
    <property type="term" value="F:catalytic activity"/>
    <property type="evidence" value="ECO:0007669"/>
    <property type="project" value="InterPro"/>
</dbReference>
<proteinExistence type="predicted"/>
<gene>
    <name evidence="2" type="ORF">QBC42DRAFT_84895</name>
</gene>
<dbReference type="PANTHER" id="PTHR11895">
    <property type="entry name" value="TRANSAMIDASE"/>
    <property type="match status" value="1"/>
</dbReference>
<dbReference type="InterPro" id="IPR023631">
    <property type="entry name" value="Amidase_dom"/>
</dbReference>
<dbReference type="InterPro" id="IPR000120">
    <property type="entry name" value="Amidase"/>
</dbReference>
<feature type="domain" description="Amidase" evidence="1">
    <location>
        <begin position="152"/>
        <end position="565"/>
    </location>
</feature>
<dbReference type="PANTHER" id="PTHR11895:SF67">
    <property type="entry name" value="AMIDASE DOMAIN-CONTAINING PROTEIN"/>
    <property type="match status" value="1"/>
</dbReference>
<dbReference type="InterPro" id="IPR036928">
    <property type="entry name" value="AS_sf"/>
</dbReference>